<dbReference type="GO" id="GO:0003723">
    <property type="term" value="F:RNA binding"/>
    <property type="evidence" value="ECO:0007669"/>
    <property type="project" value="InterPro"/>
</dbReference>
<proteinExistence type="predicted"/>
<gene>
    <name evidence="5" type="ORF">GIB67_032769</name>
</gene>
<dbReference type="InterPro" id="IPR027516">
    <property type="entry name" value="EIF3C"/>
</dbReference>
<keyword evidence="2" id="KW-0396">Initiation factor</keyword>
<dbReference type="AlphaFoldDB" id="A0A7J7MWJ1"/>
<evidence type="ECO:0000259" key="4">
    <source>
        <dbReference type="Pfam" id="PF05470"/>
    </source>
</evidence>
<feature type="domain" description="Eukaryotic translation initiation factor 3 subunit C N-terminal" evidence="4">
    <location>
        <begin position="120"/>
        <end position="203"/>
    </location>
</feature>
<evidence type="ECO:0000256" key="2">
    <source>
        <dbReference type="ARBA" id="ARBA00022540"/>
    </source>
</evidence>
<dbReference type="PANTHER" id="PTHR13937:SF0">
    <property type="entry name" value="EUKARYOTIC TRANSLATION INITIATION FACTOR 3 SUBUNIT C-RELATED"/>
    <property type="match status" value="1"/>
</dbReference>
<comment type="caution">
    <text evidence="5">The sequence shown here is derived from an EMBL/GenBank/DDBJ whole genome shotgun (WGS) entry which is preliminary data.</text>
</comment>
<sequence length="349" mass="38242">MRSNVQRMLSAALTETFSSRAAFGVSGRAKGGIGGILRRVNAKMDEASRGNSGGSILGTKMDWGTSRCGKGLSRVVEGVILSVDLRHPNGVAARLQTPNGALRAPDVIVFGVAPQPGRIVEQLEKVKRVTESGTVPPLYLRALVMPDDSLTRASAYKEAKKRMSSTNAKALNAMMQKIRKNNKLYVDLIAKFRENYNSEDEKLEGVSNSNFTSDPSSVAWEMVDKKLKEIVAVRGRKGSGRIEQVEQPTFLTKVAKTPAQKLEILFGVVSAQNDVNPGLNGHMPINVWKKCLNNMLIILDILEQYPNIAMGESVLPEENKSKKGGNFRGTIRVWGNLVAYLERIDAELF</sequence>
<accession>A0A7J7MWJ1</accession>
<dbReference type="GO" id="GO:0003743">
    <property type="term" value="F:translation initiation factor activity"/>
    <property type="evidence" value="ECO:0007669"/>
    <property type="project" value="UniProtKB-KW"/>
</dbReference>
<evidence type="ECO:0000256" key="1">
    <source>
        <dbReference type="ARBA" id="ARBA00022490"/>
    </source>
</evidence>
<keyword evidence="6" id="KW-1185">Reference proteome</keyword>
<organism evidence="5 6">
    <name type="scientific">Kingdonia uniflora</name>
    <dbReference type="NCBI Taxonomy" id="39325"/>
    <lineage>
        <taxon>Eukaryota</taxon>
        <taxon>Viridiplantae</taxon>
        <taxon>Streptophyta</taxon>
        <taxon>Embryophyta</taxon>
        <taxon>Tracheophyta</taxon>
        <taxon>Spermatophyta</taxon>
        <taxon>Magnoliopsida</taxon>
        <taxon>Ranunculales</taxon>
        <taxon>Circaeasteraceae</taxon>
        <taxon>Kingdonia</taxon>
    </lineage>
</organism>
<evidence type="ECO:0000256" key="3">
    <source>
        <dbReference type="ARBA" id="ARBA00022917"/>
    </source>
</evidence>
<evidence type="ECO:0000313" key="5">
    <source>
        <dbReference type="EMBL" id="KAF6159152.1"/>
    </source>
</evidence>
<reference evidence="5 6" key="1">
    <citation type="journal article" date="2020" name="IScience">
        <title>Genome Sequencing of the Endangered Kingdonia uniflora (Circaeasteraceae, Ranunculales) Reveals Potential Mechanisms of Evolutionary Specialization.</title>
        <authorList>
            <person name="Sun Y."/>
            <person name="Deng T."/>
            <person name="Zhang A."/>
            <person name="Moore M.J."/>
            <person name="Landis J.B."/>
            <person name="Lin N."/>
            <person name="Zhang H."/>
            <person name="Zhang X."/>
            <person name="Huang J."/>
            <person name="Zhang X."/>
            <person name="Sun H."/>
            <person name="Wang H."/>
        </authorList>
    </citation>
    <scope>NUCLEOTIDE SEQUENCE [LARGE SCALE GENOMIC DNA]</scope>
    <source>
        <strain evidence="5">TB1705</strain>
        <tissue evidence="5">Leaf</tissue>
    </source>
</reference>
<dbReference type="Proteomes" id="UP000541444">
    <property type="component" value="Unassembled WGS sequence"/>
</dbReference>
<keyword evidence="1" id="KW-0963">Cytoplasm</keyword>
<protein>
    <recommendedName>
        <fullName evidence="4">Eukaryotic translation initiation factor 3 subunit C N-terminal domain-containing protein</fullName>
    </recommendedName>
</protein>
<dbReference type="Pfam" id="PF05470">
    <property type="entry name" value="eIF-3c_N"/>
    <property type="match status" value="2"/>
</dbReference>
<dbReference type="OrthoDB" id="29647at2759"/>
<keyword evidence="3" id="KW-0648">Protein biosynthesis</keyword>
<dbReference type="InterPro" id="IPR008905">
    <property type="entry name" value="EIF3C_N_dom"/>
</dbReference>
<name>A0A7J7MWJ1_9MAGN</name>
<dbReference type="EMBL" id="JACGCM010001204">
    <property type="protein sequence ID" value="KAF6159152.1"/>
    <property type="molecule type" value="Genomic_DNA"/>
</dbReference>
<dbReference type="GO" id="GO:0005852">
    <property type="term" value="C:eukaryotic translation initiation factor 3 complex"/>
    <property type="evidence" value="ECO:0007669"/>
    <property type="project" value="InterPro"/>
</dbReference>
<evidence type="ECO:0000313" key="6">
    <source>
        <dbReference type="Proteomes" id="UP000541444"/>
    </source>
</evidence>
<dbReference type="GO" id="GO:0031369">
    <property type="term" value="F:translation initiation factor binding"/>
    <property type="evidence" value="ECO:0007669"/>
    <property type="project" value="InterPro"/>
</dbReference>
<dbReference type="PANTHER" id="PTHR13937">
    <property type="entry name" value="EUKARYOTIC TRANSLATION INITATION FACTOR 3, SUBUNIT 8 EIF3S8 -RELATED"/>
    <property type="match status" value="1"/>
</dbReference>
<feature type="domain" description="Eukaryotic translation initiation factor 3 subunit C N-terminal" evidence="4">
    <location>
        <begin position="208"/>
        <end position="349"/>
    </location>
</feature>